<feature type="domain" description="Alanine racemase C-terminal" evidence="6">
    <location>
        <begin position="238"/>
        <end position="364"/>
    </location>
</feature>
<reference evidence="7 8" key="1">
    <citation type="submission" date="2021-07" db="EMBL/GenBank/DDBJ databases">
        <authorList>
            <person name="So Y."/>
        </authorList>
    </citation>
    <scope>NUCLEOTIDE SEQUENCE [LARGE SCALE GENOMIC DNA]</scope>
    <source>
        <strain evidence="7 8">HJA6</strain>
    </source>
</reference>
<dbReference type="GO" id="GO:0008784">
    <property type="term" value="F:alanine racemase activity"/>
    <property type="evidence" value="ECO:0007669"/>
    <property type="project" value="UniProtKB-EC"/>
</dbReference>
<dbReference type="InterPro" id="IPR001608">
    <property type="entry name" value="Ala_racemase_N"/>
</dbReference>
<evidence type="ECO:0000256" key="4">
    <source>
        <dbReference type="ARBA" id="ARBA00022898"/>
    </source>
</evidence>
<gene>
    <name evidence="7" type="primary">alr</name>
    <name evidence="7" type="ORF">KPL78_15470</name>
</gene>
<dbReference type="SUPFAM" id="SSF51419">
    <property type="entry name" value="PLP-binding barrel"/>
    <property type="match status" value="1"/>
</dbReference>
<comment type="catalytic activity">
    <reaction evidence="1">
        <text>L-alanine = D-alanine</text>
        <dbReference type="Rhea" id="RHEA:20249"/>
        <dbReference type="ChEBI" id="CHEBI:57416"/>
        <dbReference type="ChEBI" id="CHEBI:57972"/>
        <dbReference type="EC" id="5.1.1.1"/>
    </reaction>
</comment>
<evidence type="ECO:0000256" key="5">
    <source>
        <dbReference type="ARBA" id="ARBA00023235"/>
    </source>
</evidence>
<evidence type="ECO:0000313" key="8">
    <source>
        <dbReference type="Proteomes" id="UP001196565"/>
    </source>
</evidence>
<name>A0ABS7AAG4_9PROT</name>
<accession>A0ABS7AAG4</accession>
<dbReference type="RefSeq" id="WP_219763874.1">
    <property type="nucleotide sequence ID" value="NZ_JAHYBZ010000005.1"/>
</dbReference>
<keyword evidence="4" id="KW-0663">Pyridoxal phosphate</keyword>
<dbReference type="CDD" id="cd00430">
    <property type="entry name" value="PLPDE_III_AR"/>
    <property type="match status" value="1"/>
</dbReference>
<protein>
    <recommendedName>
        <fullName evidence="3">alanine racemase</fullName>
        <ecNumber evidence="3">5.1.1.1</ecNumber>
    </recommendedName>
</protein>
<evidence type="ECO:0000259" key="6">
    <source>
        <dbReference type="SMART" id="SM01005"/>
    </source>
</evidence>
<dbReference type="PRINTS" id="PR00992">
    <property type="entry name" value="ALARACEMASE"/>
</dbReference>
<dbReference type="EC" id="5.1.1.1" evidence="3"/>
<evidence type="ECO:0000313" key="7">
    <source>
        <dbReference type="EMBL" id="MBW6399261.1"/>
    </source>
</evidence>
<keyword evidence="5 7" id="KW-0413">Isomerase</keyword>
<dbReference type="NCBIfam" id="TIGR00492">
    <property type="entry name" value="alr"/>
    <property type="match status" value="1"/>
</dbReference>
<organism evidence="7 8">
    <name type="scientific">Roseomonas alba</name>
    <dbReference type="NCBI Taxonomy" id="2846776"/>
    <lineage>
        <taxon>Bacteria</taxon>
        <taxon>Pseudomonadati</taxon>
        <taxon>Pseudomonadota</taxon>
        <taxon>Alphaproteobacteria</taxon>
        <taxon>Acetobacterales</taxon>
        <taxon>Roseomonadaceae</taxon>
        <taxon>Roseomonas</taxon>
    </lineage>
</organism>
<evidence type="ECO:0000256" key="3">
    <source>
        <dbReference type="ARBA" id="ARBA00013089"/>
    </source>
</evidence>
<sequence>MTSLRPAWVEIDLDALANNMRTMRAMAGPDCFIYAVVKGDGYGTGTVEAATVLQAHGADGIALGDPDAIAGLRAAGITVPILLYAATLPEQAASVAALDAIPTVHDLAGLEAYGALNRPMEIWVKLDCGLGRIGLPPDSWDAAFRRLAALPMLRLGGIYGHFRSPDVEVTIDRQAVVFRAGVEAARTAGLDGFRTMVAGSRLVLGHPALHLTAVNPGKALYGFVDAGWPQHHRIRPVVAALKTRVIQVKTHPPGSGWYADETPCDVMRRSVVVPLGYLDGLNFHPPGHVALLRGMRVPVLGRRGIEHMVLDASGVPDATVGDEVVFVGRQGEDSITLDELAAVIGQQPMELGTRIARLAPRRYRPVSAGG</sequence>
<dbReference type="Pfam" id="PF00842">
    <property type="entry name" value="Ala_racemase_C"/>
    <property type="match status" value="1"/>
</dbReference>
<dbReference type="InterPro" id="IPR009006">
    <property type="entry name" value="Ala_racemase/Decarboxylase_C"/>
</dbReference>
<evidence type="ECO:0000256" key="1">
    <source>
        <dbReference type="ARBA" id="ARBA00000316"/>
    </source>
</evidence>
<dbReference type="PANTHER" id="PTHR30511">
    <property type="entry name" value="ALANINE RACEMASE"/>
    <property type="match status" value="1"/>
</dbReference>
<dbReference type="EMBL" id="JAHYBZ010000005">
    <property type="protein sequence ID" value="MBW6399261.1"/>
    <property type="molecule type" value="Genomic_DNA"/>
</dbReference>
<dbReference type="Gene3D" id="2.40.37.10">
    <property type="entry name" value="Lyase, Ornithine Decarboxylase, Chain A, domain 1"/>
    <property type="match status" value="1"/>
</dbReference>
<comment type="cofactor">
    <cofactor evidence="2">
        <name>pyridoxal 5'-phosphate</name>
        <dbReference type="ChEBI" id="CHEBI:597326"/>
    </cofactor>
</comment>
<proteinExistence type="predicted"/>
<dbReference type="SUPFAM" id="SSF50621">
    <property type="entry name" value="Alanine racemase C-terminal domain-like"/>
    <property type="match status" value="1"/>
</dbReference>
<dbReference type="PANTHER" id="PTHR30511:SF0">
    <property type="entry name" value="ALANINE RACEMASE, CATABOLIC-RELATED"/>
    <property type="match status" value="1"/>
</dbReference>
<evidence type="ECO:0000256" key="2">
    <source>
        <dbReference type="ARBA" id="ARBA00001933"/>
    </source>
</evidence>
<dbReference type="InterPro" id="IPR011079">
    <property type="entry name" value="Ala_racemase_C"/>
</dbReference>
<dbReference type="Proteomes" id="UP001196565">
    <property type="component" value="Unassembled WGS sequence"/>
</dbReference>
<dbReference type="SMART" id="SM01005">
    <property type="entry name" value="Ala_racemase_C"/>
    <property type="match status" value="1"/>
</dbReference>
<dbReference type="Gene3D" id="3.20.20.10">
    <property type="entry name" value="Alanine racemase"/>
    <property type="match status" value="1"/>
</dbReference>
<keyword evidence="8" id="KW-1185">Reference proteome</keyword>
<dbReference type="InterPro" id="IPR029066">
    <property type="entry name" value="PLP-binding_barrel"/>
</dbReference>
<dbReference type="Pfam" id="PF01168">
    <property type="entry name" value="Ala_racemase_N"/>
    <property type="match status" value="1"/>
</dbReference>
<comment type="caution">
    <text evidence="7">The sequence shown here is derived from an EMBL/GenBank/DDBJ whole genome shotgun (WGS) entry which is preliminary data.</text>
</comment>
<dbReference type="InterPro" id="IPR000821">
    <property type="entry name" value="Ala_racemase"/>
</dbReference>